<dbReference type="EMBL" id="JBFCZG010000001">
    <property type="protein sequence ID" value="KAL3428366.1"/>
    <property type="molecule type" value="Genomic_DNA"/>
</dbReference>
<evidence type="ECO:0000256" key="2">
    <source>
        <dbReference type="ARBA" id="ARBA00022741"/>
    </source>
</evidence>
<dbReference type="PANTHER" id="PTHR46239:SF1">
    <property type="entry name" value="DNA REPAIR PROTEIN RAD51 HOMOLOG 3"/>
    <property type="match status" value="1"/>
</dbReference>
<keyword evidence="6" id="KW-0539">Nucleus</keyword>
<proteinExistence type="predicted"/>
<feature type="compositionally biased region" description="Acidic residues" evidence="7">
    <location>
        <begin position="318"/>
        <end position="330"/>
    </location>
</feature>
<evidence type="ECO:0000256" key="3">
    <source>
        <dbReference type="ARBA" id="ARBA00022763"/>
    </source>
</evidence>
<protein>
    <submittedName>
        <fullName evidence="8">Rad55 protein</fullName>
    </submittedName>
</protein>
<reference evidence="8 9" key="1">
    <citation type="submission" date="2024-06" db="EMBL/GenBank/DDBJ databases">
        <title>Complete genome of Phlyctema vagabunda strain 19-DSS-EL-015.</title>
        <authorList>
            <person name="Fiorenzani C."/>
        </authorList>
    </citation>
    <scope>NUCLEOTIDE SEQUENCE [LARGE SCALE GENOMIC DNA]</scope>
    <source>
        <strain evidence="8 9">19-DSS-EL-015</strain>
    </source>
</reference>
<evidence type="ECO:0000256" key="1">
    <source>
        <dbReference type="ARBA" id="ARBA00004123"/>
    </source>
</evidence>
<evidence type="ECO:0000313" key="8">
    <source>
        <dbReference type="EMBL" id="KAL3428366.1"/>
    </source>
</evidence>
<dbReference type="InterPro" id="IPR027417">
    <property type="entry name" value="P-loop_NTPase"/>
</dbReference>
<comment type="subcellular location">
    <subcellularLocation>
        <location evidence="1">Nucleus</location>
    </subcellularLocation>
</comment>
<gene>
    <name evidence="8" type="ORF">PVAG01_01875</name>
</gene>
<evidence type="ECO:0000313" key="9">
    <source>
        <dbReference type="Proteomes" id="UP001629113"/>
    </source>
</evidence>
<evidence type="ECO:0000256" key="5">
    <source>
        <dbReference type="ARBA" id="ARBA00023204"/>
    </source>
</evidence>
<keyword evidence="9" id="KW-1185">Reference proteome</keyword>
<keyword evidence="5" id="KW-0234">DNA repair</keyword>
<accession>A0ABR4PYN9</accession>
<evidence type="ECO:0000256" key="4">
    <source>
        <dbReference type="ARBA" id="ARBA00022840"/>
    </source>
</evidence>
<keyword evidence="2" id="KW-0547">Nucleotide-binding</keyword>
<evidence type="ECO:0000256" key="6">
    <source>
        <dbReference type="ARBA" id="ARBA00023242"/>
    </source>
</evidence>
<dbReference type="InterPro" id="IPR052093">
    <property type="entry name" value="HR_Repair_Mediator"/>
</dbReference>
<feature type="region of interest" description="Disordered" evidence="7">
    <location>
        <begin position="222"/>
        <end position="330"/>
    </location>
</feature>
<keyword evidence="4" id="KW-0067">ATP-binding</keyword>
<comment type="caution">
    <text evidence="8">The sequence shown here is derived from an EMBL/GenBank/DDBJ whole genome shotgun (WGS) entry which is preliminary data.</text>
</comment>
<name>A0ABR4PYN9_9HELO</name>
<dbReference type="PANTHER" id="PTHR46239">
    <property type="entry name" value="DNA REPAIR PROTEIN RAD51 HOMOLOG 3 RAD51C"/>
    <property type="match status" value="1"/>
</dbReference>
<sequence length="330" mass="35968">MWYTDSAYPLPGPRFSQILASSKSPSSAKPVSDLLLNFTHFFTPSFAHLLALFSRTTTAFPSSSTSLIVIDSLSTLISSAFPRSADSSSTPKKPGVVNPSARKFPLMQYLLTSISKLATTRNIAIVLLSPCVTKMQPGLGATLVPAINTTAWDQGLGCRVALFRDWDWETEMDEEGQGFLEVRFAEILKAEGTTAPSGRGRIAAFGISGDGIHPVTLPAYSPAKTPLPLPRNPITSTPSLPRKRKLSATDLEIPDSEGEDDEDYGWGEEDEEAMPGMPPQWQGSEDILIAPVVELEEEEEEDGQEDEEVTLPRLPEREIEDSEDELGISQ</sequence>
<feature type="compositionally biased region" description="Acidic residues" evidence="7">
    <location>
        <begin position="252"/>
        <end position="273"/>
    </location>
</feature>
<evidence type="ECO:0000256" key="7">
    <source>
        <dbReference type="SAM" id="MobiDB-lite"/>
    </source>
</evidence>
<dbReference type="Gene3D" id="3.40.50.300">
    <property type="entry name" value="P-loop containing nucleotide triphosphate hydrolases"/>
    <property type="match status" value="1"/>
</dbReference>
<keyword evidence="3" id="KW-0227">DNA damage</keyword>
<feature type="compositionally biased region" description="Acidic residues" evidence="7">
    <location>
        <begin position="294"/>
        <end position="309"/>
    </location>
</feature>
<dbReference type="Proteomes" id="UP001629113">
    <property type="component" value="Unassembled WGS sequence"/>
</dbReference>
<organism evidence="8 9">
    <name type="scientific">Phlyctema vagabunda</name>
    <dbReference type="NCBI Taxonomy" id="108571"/>
    <lineage>
        <taxon>Eukaryota</taxon>
        <taxon>Fungi</taxon>
        <taxon>Dikarya</taxon>
        <taxon>Ascomycota</taxon>
        <taxon>Pezizomycotina</taxon>
        <taxon>Leotiomycetes</taxon>
        <taxon>Helotiales</taxon>
        <taxon>Dermateaceae</taxon>
        <taxon>Phlyctema</taxon>
    </lineage>
</organism>